<dbReference type="InterPro" id="IPR027065">
    <property type="entry name" value="Lon_Prtase"/>
</dbReference>
<dbReference type="PANTHER" id="PTHR10046">
    <property type="entry name" value="ATP DEPENDENT LON PROTEASE FAMILY MEMBER"/>
    <property type="match status" value="1"/>
</dbReference>
<proteinExistence type="predicted"/>
<dbReference type="InterPro" id="IPR014721">
    <property type="entry name" value="Ribsml_uS5_D2-typ_fold_subgr"/>
</dbReference>
<dbReference type="Proteomes" id="UP000051672">
    <property type="component" value="Unassembled WGS sequence"/>
</dbReference>
<feature type="domain" description="PDZ" evidence="1">
    <location>
        <begin position="117"/>
        <end position="174"/>
    </location>
</feature>
<dbReference type="PROSITE" id="PS50106">
    <property type="entry name" value="PDZ"/>
    <property type="match status" value="1"/>
</dbReference>
<dbReference type="InterPro" id="IPR036034">
    <property type="entry name" value="PDZ_sf"/>
</dbReference>
<dbReference type="GO" id="GO:0030163">
    <property type="term" value="P:protein catabolic process"/>
    <property type="evidence" value="ECO:0007669"/>
    <property type="project" value="InterPro"/>
</dbReference>
<dbReference type="GO" id="GO:0004252">
    <property type="term" value="F:serine-type endopeptidase activity"/>
    <property type="evidence" value="ECO:0007669"/>
    <property type="project" value="InterPro"/>
</dbReference>
<keyword evidence="2" id="KW-0645">Protease</keyword>
<gene>
    <name evidence="2" type="ORF">FC34_GL000259</name>
</gene>
<dbReference type="SUPFAM" id="SSF54211">
    <property type="entry name" value="Ribosomal protein S5 domain 2-like"/>
    <property type="match status" value="1"/>
</dbReference>
<dbReference type="SMART" id="SM00228">
    <property type="entry name" value="PDZ"/>
    <property type="match status" value="1"/>
</dbReference>
<reference evidence="2 3" key="1">
    <citation type="journal article" date="2015" name="Genome Announc.">
        <title>Expanding the biotechnology potential of lactobacilli through comparative genomics of 213 strains and associated genera.</title>
        <authorList>
            <person name="Sun Z."/>
            <person name="Harris H.M."/>
            <person name="McCann A."/>
            <person name="Guo C."/>
            <person name="Argimon S."/>
            <person name="Zhang W."/>
            <person name="Yang X."/>
            <person name="Jeffery I.B."/>
            <person name="Cooney J.C."/>
            <person name="Kagawa T.F."/>
            <person name="Liu W."/>
            <person name="Song Y."/>
            <person name="Salvetti E."/>
            <person name="Wrobel A."/>
            <person name="Rasinkangas P."/>
            <person name="Parkhill J."/>
            <person name="Rea M.C."/>
            <person name="O'Sullivan O."/>
            <person name="Ritari J."/>
            <person name="Douillard F.P."/>
            <person name="Paul Ross R."/>
            <person name="Yang R."/>
            <person name="Briner A.E."/>
            <person name="Felis G.E."/>
            <person name="de Vos W.M."/>
            <person name="Barrangou R."/>
            <person name="Klaenhammer T.R."/>
            <person name="Caufield P.W."/>
            <person name="Cui Y."/>
            <person name="Zhang H."/>
            <person name="O'Toole P.W."/>
        </authorList>
    </citation>
    <scope>NUCLEOTIDE SEQUENCE [LARGE SCALE GENOMIC DNA]</scope>
    <source>
        <strain evidence="2 3">DSM 23927</strain>
    </source>
</reference>
<evidence type="ECO:0000313" key="2">
    <source>
        <dbReference type="EMBL" id="KRM72552.1"/>
    </source>
</evidence>
<organism evidence="2 3">
    <name type="scientific">Lacticaseibacillus brantae DSM 23927</name>
    <dbReference type="NCBI Taxonomy" id="1423727"/>
    <lineage>
        <taxon>Bacteria</taxon>
        <taxon>Bacillati</taxon>
        <taxon>Bacillota</taxon>
        <taxon>Bacilli</taxon>
        <taxon>Lactobacillales</taxon>
        <taxon>Lactobacillaceae</taxon>
        <taxon>Lacticaseibacillus</taxon>
    </lineage>
</organism>
<dbReference type="AlphaFoldDB" id="A0A0R2AYZ4"/>
<dbReference type="InterPro" id="IPR020568">
    <property type="entry name" value="Ribosomal_Su5_D2-typ_SF"/>
</dbReference>
<dbReference type="InterPro" id="IPR001478">
    <property type="entry name" value="PDZ"/>
</dbReference>
<comment type="caution">
    <text evidence="2">The sequence shown here is derived from an EMBL/GenBank/DDBJ whole genome shotgun (WGS) entry which is preliminary data.</text>
</comment>
<dbReference type="PATRIC" id="fig|1423727.3.peg.262"/>
<keyword evidence="3" id="KW-1185">Reference proteome</keyword>
<evidence type="ECO:0000313" key="3">
    <source>
        <dbReference type="Proteomes" id="UP000051672"/>
    </source>
</evidence>
<dbReference type="InterPro" id="IPR008269">
    <property type="entry name" value="Lon_proteolytic"/>
</dbReference>
<sequence length="333" mass="35433">MLFLGWALFVPTNQYIEQPGDATALAPLVKVNKHPDRADGHYYLMTVGIAGPATPAMLAWSYLRPFTDRISASELMGDSSTTEYDNLQHFYITSAANAAVVSAFNAAKKPVTIKHNGIYVMSVLKNSPFAGVLKVGDTITAINGEHYTAADAFVAAIKAKKVGSSVTVTYERNGKTHEAAGKLIRLPGTTKAGIGITLTENTSVTSTPTVKIDAGKIGGPSAGLMFALETYDVVSGKNVRAGREVAGTGEINTEGDVGQIGGIDKKVYAANQQGASIFFAPNQPATAAIKKLDPTYENNYTVAKRAAKQLKTKMKIVPVKTLQDAIDYLERTK</sequence>
<dbReference type="Gene3D" id="2.30.42.10">
    <property type="match status" value="1"/>
</dbReference>
<dbReference type="Gene3D" id="3.30.230.10">
    <property type="match status" value="1"/>
</dbReference>
<dbReference type="NCBIfam" id="NF041438">
    <property type="entry name" value="SepM_fam_S16"/>
    <property type="match status" value="1"/>
</dbReference>
<keyword evidence="2" id="KW-0378">Hydrolase</keyword>
<dbReference type="GO" id="GO:0004176">
    <property type="term" value="F:ATP-dependent peptidase activity"/>
    <property type="evidence" value="ECO:0007669"/>
    <property type="project" value="InterPro"/>
</dbReference>
<accession>A0A0R2AYZ4</accession>
<dbReference type="GO" id="GO:0005524">
    <property type="term" value="F:ATP binding"/>
    <property type="evidence" value="ECO:0007669"/>
    <property type="project" value="InterPro"/>
</dbReference>
<dbReference type="STRING" id="1423727.FC34_GL000259"/>
<dbReference type="Pfam" id="PF05362">
    <property type="entry name" value="Lon_C"/>
    <property type="match status" value="1"/>
</dbReference>
<protein>
    <submittedName>
        <fullName evidence="2">ATP-dependent protease La</fullName>
    </submittedName>
</protein>
<name>A0A0R2AYZ4_9LACO</name>
<dbReference type="Pfam" id="PF13180">
    <property type="entry name" value="PDZ_2"/>
    <property type="match status" value="1"/>
</dbReference>
<evidence type="ECO:0000259" key="1">
    <source>
        <dbReference type="PROSITE" id="PS50106"/>
    </source>
</evidence>
<dbReference type="GO" id="GO:0006508">
    <property type="term" value="P:proteolysis"/>
    <property type="evidence" value="ECO:0007669"/>
    <property type="project" value="UniProtKB-KW"/>
</dbReference>
<dbReference type="EMBL" id="AYZQ01000001">
    <property type="protein sequence ID" value="KRM72552.1"/>
    <property type="molecule type" value="Genomic_DNA"/>
</dbReference>